<dbReference type="PROSITE" id="PS51708">
    <property type="entry name" value="CHAD"/>
    <property type="match status" value="1"/>
</dbReference>
<gene>
    <name evidence="3" type="ORF">GOOTI_065_00800</name>
</gene>
<sequence>MLAAREQVEVELKFDVDPGITPPDLRVLPGVVAAAAPETFTLDATYFDTENLDLASNRITMRRRRGGHDEGWHLKRPADMPGSRRELQVGFDDAPADGDIPDELVNPVLVYTRHRPLIPVAAISTVRTITTLLGTDDVKLAEFADDRVTAQSLLPGGTSQQWSEWEFELLEGGTPKLLKAAHKLLGAAGGREPSSASKLARAIGSTPVVTPPQALGSHPSALELVIADVTRHRNSLIAWDPLVREDADDAIHQMRVTARRLRSVFSGFPTVLDAGRTEHIAQELKLLARILGEARDSEVQLQIDSGLLRDEAASDALVNALAGRESETHDRAVAAAHAAMASQRYFRLLDAIDELIADPPAGPDADIPATTAVDKAISKSRKHIRKAQRTLAELPEGSHEWAEQLHVIRKRAKRLRYSTDAAEPLQKKKYTKVSKMAKEIQSALGDYNDSRINRARLAQLAASGELSGMDLFVLGRIDAREQADAHRAIAAYREASKDL</sequence>
<dbReference type="PROSITE" id="PS51707">
    <property type="entry name" value="CYTH"/>
    <property type="match status" value="1"/>
</dbReference>
<proteinExistence type="predicted"/>
<evidence type="ECO:0000313" key="3">
    <source>
        <dbReference type="EMBL" id="GAB33475.1"/>
    </source>
</evidence>
<dbReference type="SMART" id="SM00880">
    <property type="entry name" value="CHAD"/>
    <property type="match status" value="1"/>
</dbReference>
<feature type="domain" description="CYTH" evidence="1">
    <location>
        <begin position="7"/>
        <end position="209"/>
    </location>
</feature>
<dbReference type="Gene3D" id="1.40.20.10">
    <property type="entry name" value="CHAD domain"/>
    <property type="match status" value="1"/>
</dbReference>
<dbReference type="Pfam" id="PF05235">
    <property type="entry name" value="CHAD"/>
    <property type="match status" value="1"/>
</dbReference>
<name>H5TJ17_GORO1</name>
<keyword evidence="4" id="KW-1185">Reference proteome</keyword>
<dbReference type="EMBL" id="BAFB01000065">
    <property type="protein sequence ID" value="GAB33475.1"/>
    <property type="molecule type" value="Genomic_DNA"/>
</dbReference>
<dbReference type="InterPro" id="IPR007899">
    <property type="entry name" value="CHAD_dom"/>
</dbReference>
<dbReference type="SUPFAM" id="SSF55154">
    <property type="entry name" value="CYTH-like phosphatases"/>
    <property type="match status" value="1"/>
</dbReference>
<dbReference type="CDD" id="cd07374">
    <property type="entry name" value="CYTH-like_Pase"/>
    <property type="match status" value="1"/>
</dbReference>
<dbReference type="Gene3D" id="2.40.320.10">
    <property type="entry name" value="Hypothetical Protein Pfu-838710-001"/>
    <property type="match status" value="1"/>
</dbReference>
<dbReference type="SMART" id="SM01118">
    <property type="entry name" value="CYTH"/>
    <property type="match status" value="1"/>
</dbReference>
<evidence type="ECO:0008006" key="5">
    <source>
        <dbReference type="Google" id="ProtNLM"/>
    </source>
</evidence>
<accession>H5TJ17</accession>
<dbReference type="PANTHER" id="PTHR39339">
    <property type="entry name" value="SLR1444 PROTEIN"/>
    <property type="match status" value="1"/>
</dbReference>
<evidence type="ECO:0000259" key="2">
    <source>
        <dbReference type="PROSITE" id="PS51708"/>
    </source>
</evidence>
<dbReference type="InterPro" id="IPR038186">
    <property type="entry name" value="CHAD_dom_sf"/>
</dbReference>
<dbReference type="AlphaFoldDB" id="H5TJ17"/>
<comment type="caution">
    <text evidence="3">The sequence shown here is derived from an EMBL/GenBank/DDBJ whole genome shotgun (WGS) entry which is preliminary data.</text>
</comment>
<reference evidence="3" key="1">
    <citation type="submission" date="2012-02" db="EMBL/GenBank/DDBJ databases">
        <title>Whole genome shotgun sequence of Gordonia otitidis NBRC 100426.</title>
        <authorList>
            <person name="Yoshida I."/>
            <person name="Hosoyama A."/>
            <person name="Tsuchikane K."/>
            <person name="Katsumata H."/>
            <person name="Yamazaki S."/>
            <person name="Fujita N."/>
        </authorList>
    </citation>
    <scope>NUCLEOTIDE SEQUENCE [LARGE SCALE GENOMIC DNA]</scope>
    <source>
        <strain evidence="3">NBRC 100426</strain>
    </source>
</reference>
<dbReference type="Proteomes" id="UP000005038">
    <property type="component" value="Unassembled WGS sequence"/>
</dbReference>
<dbReference type="STRING" id="1108044.GOOTI_065_00800"/>
<evidence type="ECO:0000259" key="1">
    <source>
        <dbReference type="PROSITE" id="PS51707"/>
    </source>
</evidence>
<dbReference type="PANTHER" id="PTHR39339:SF1">
    <property type="entry name" value="CHAD DOMAIN-CONTAINING PROTEIN"/>
    <property type="match status" value="1"/>
</dbReference>
<protein>
    <recommendedName>
        <fullName evidence="5">CHAD domain-containing protein</fullName>
    </recommendedName>
</protein>
<organism evidence="3 4">
    <name type="scientific">Gordonia otitidis (strain DSM 44809 / CCUG 52243 / JCM 12355 / NBRC 100426 / IFM 10032)</name>
    <dbReference type="NCBI Taxonomy" id="1108044"/>
    <lineage>
        <taxon>Bacteria</taxon>
        <taxon>Bacillati</taxon>
        <taxon>Actinomycetota</taxon>
        <taxon>Actinomycetes</taxon>
        <taxon>Mycobacteriales</taxon>
        <taxon>Gordoniaceae</taxon>
        <taxon>Gordonia</taxon>
    </lineage>
</organism>
<dbReference type="InterPro" id="IPR023577">
    <property type="entry name" value="CYTH_domain"/>
</dbReference>
<dbReference type="InterPro" id="IPR033469">
    <property type="entry name" value="CYTH-like_dom_sf"/>
</dbReference>
<dbReference type="Pfam" id="PF01928">
    <property type="entry name" value="CYTH"/>
    <property type="match status" value="1"/>
</dbReference>
<evidence type="ECO:0000313" key="4">
    <source>
        <dbReference type="Proteomes" id="UP000005038"/>
    </source>
</evidence>
<feature type="domain" description="CHAD" evidence="2">
    <location>
        <begin position="215"/>
        <end position="499"/>
    </location>
</feature>